<feature type="domain" description="AMP-binding enzyme C-terminal" evidence="2">
    <location>
        <begin position="444"/>
        <end position="519"/>
    </location>
</feature>
<dbReference type="RefSeq" id="WP_343996188.1">
    <property type="nucleotide sequence ID" value="NZ_BAAALG010000013.1"/>
</dbReference>
<dbReference type="InterPro" id="IPR045851">
    <property type="entry name" value="AMP-bd_C_sf"/>
</dbReference>
<sequence length="541" mass="58879">MALHIADLFEHAVDAVPDRLALIAGETRWSYAELDAAANRFAHHLHAAGIEPGEHVGLMARNVAEHVAAMLGCFKARVVPININYRYVAAELDYLVENSGLVAIVEEARFSPVLDDVLARHPQVRHRVVIEDGTGHWPQRGEPVGFAAALAAQPGGRGFGPRSPDDVFIVYTGGTTGYPKGVMWRHEDVWRTLGGGLDFSTGEPLGELDQSRAAAATAEPLRCLQLGPIMHANGQWGMLLRFFGGHTNVLLPRFDPAEIWRVSEREQVRTMSLIGDAMARPLIEEYERGGYPQARLLTVTSAAAVFSVEVKQRWLRAFPDTVILDVIGSSETGMTGNGRILEENLADKGSLVHLGPQTSVVDDELRLIDPAEIGAIGRMARSGHIPIGYLGDPEKTARTFVTIDGVRYAIPGDWVQIEEGGRLTLLGRGSSCINTGGEKVYPEEVEVALKSHPDVYDALVFGLPDPTWGQRVAAVVEPRAGAEVDDAALEAHLRTRISGYKVPRTVIPVSEVPRHVTGKADYQRARELALTPTPVESETTR</sequence>
<dbReference type="Pfam" id="PF00501">
    <property type="entry name" value="AMP-binding"/>
    <property type="match status" value="1"/>
</dbReference>
<protein>
    <submittedName>
        <fullName evidence="3">Acyl-CoA synthetase</fullName>
    </submittedName>
</protein>
<dbReference type="Gene3D" id="3.30.300.30">
    <property type="match status" value="1"/>
</dbReference>
<evidence type="ECO:0000313" key="3">
    <source>
        <dbReference type="EMBL" id="GAA1111156.1"/>
    </source>
</evidence>
<dbReference type="Proteomes" id="UP001501581">
    <property type="component" value="Unassembled WGS sequence"/>
</dbReference>
<dbReference type="PANTHER" id="PTHR43767:SF10">
    <property type="entry name" value="SURFACTIN SYNTHASE SUBUNIT 1"/>
    <property type="match status" value="1"/>
</dbReference>
<dbReference type="EMBL" id="BAAALG010000013">
    <property type="protein sequence ID" value="GAA1111156.1"/>
    <property type="molecule type" value="Genomic_DNA"/>
</dbReference>
<dbReference type="InterPro" id="IPR000873">
    <property type="entry name" value="AMP-dep_synth/lig_dom"/>
</dbReference>
<dbReference type="InterPro" id="IPR020845">
    <property type="entry name" value="AMP-binding_CS"/>
</dbReference>
<dbReference type="InterPro" id="IPR050237">
    <property type="entry name" value="ATP-dep_AMP-bd_enzyme"/>
</dbReference>
<proteinExistence type="predicted"/>
<name>A0ABN1U077_9ACTN</name>
<organism evidence="3 4">
    <name type="scientific">Nocardioides dubius</name>
    <dbReference type="NCBI Taxonomy" id="317019"/>
    <lineage>
        <taxon>Bacteria</taxon>
        <taxon>Bacillati</taxon>
        <taxon>Actinomycetota</taxon>
        <taxon>Actinomycetes</taxon>
        <taxon>Propionibacteriales</taxon>
        <taxon>Nocardioidaceae</taxon>
        <taxon>Nocardioides</taxon>
    </lineage>
</organism>
<dbReference type="PROSITE" id="PS00455">
    <property type="entry name" value="AMP_BINDING"/>
    <property type="match status" value="1"/>
</dbReference>
<accession>A0ABN1U077</accession>
<dbReference type="Pfam" id="PF13193">
    <property type="entry name" value="AMP-binding_C"/>
    <property type="match status" value="1"/>
</dbReference>
<dbReference type="PANTHER" id="PTHR43767">
    <property type="entry name" value="LONG-CHAIN-FATTY-ACID--COA LIGASE"/>
    <property type="match status" value="1"/>
</dbReference>
<reference evidence="3 4" key="1">
    <citation type="journal article" date="2019" name="Int. J. Syst. Evol. Microbiol.">
        <title>The Global Catalogue of Microorganisms (GCM) 10K type strain sequencing project: providing services to taxonomists for standard genome sequencing and annotation.</title>
        <authorList>
            <consortium name="The Broad Institute Genomics Platform"/>
            <consortium name="The Broad Institute Genome Sequencing Center for Infectious Disease"/>
            <person name="Wu L."/>
            <person name="Ma J."/>
        </authorList>
    </citation>
    <scope>NUCLEOTIDE SEQUENCE [LARGE SCALE GENOMIC DNA]</scope>
    <source>
        <strain evidence="3 4">JCM 13008</strain>
    </source>
</reference>
<evidence type="ECO:0000259" key="2">
    <source>
        <dbReference type="Pfam" id="PF13193"/>
    </source>
</evidence>
<dbReference type="NCBIfam" id="NF005863">
    <property type="entry name" value="PRK07798.1"/>
    <property type="match status" value="1"/>
</dbReference>
<dbReference type="Gene3D" id="3.40.50.12780">
    <property type="entry name" value="N-terminal domain of ligase-like"/>
    <property type="match status" value="1"/>
</dbReference>
<feature type="domain" description="AMP-dependent synthetase/ligase" evidence="1">
    <location>
        <begin position="9"/>
        <end position="376"/>
    </location>
</feature>
<keyword evidence="4" id="KW-1185">Reference proteome</keyword>
<dbReference type="InterPro" id="IPR025110">
    <property type="entry name" value="AMP-bd_C"/>
</dbReference>
<dbReference type="SUPFAM" id="SSF56801">
    <property type="entry name" value="Acetyl-CoA synthetase-like"/>
    <property type="match status" value="1"/>
</dbReference>
<comment type="caution">
    <text evidence="3">The sequence shown here is derived from an EMBL/GenBank/DDBJ whole genome shotgun (WGS) entry which is preliminary data.</text>
</comment>
<evidence type="ECO:0000313" key="4">
    <source>
        <dbReference type="Proteomes" id="UP001501581"/>
    </source>
</evidence>
<evidence type="ECO:0000259" key="1">
    <source>
        <dbReference type="Pfam" id="PF00501"/>
    </source>
</evidence>
<gene>
    <name evidence="3" type="ORF">GCM10009668_35290</name>
</gene>
<dbReference type="InterPro" id="IPR042099">
    <property type="entry name" value="ANL_N_sf"/>
</dbReference>